<name>A0A060SRW9_PYCCI</name>
<dbReference type="PANTHER" id="PTHR46300:SF7">
    <property type="entry name" value="P450, PUTATIVE (EUROFUNG)-RELATED"/>
    <property type="match status" value="1"/>
</dbReference>
<evidence type="ECO:0000256" key="9">
    <source>
        <dbReference type="ARBA" id="ARBA00023004"/>
    </source>
</evidence>
<dbReference type="GO" id="GO:0016705">
    <property type="term" value="F:oxidoreductase activity, acting on paired donors, with incorporation or reduction of molecular oxygen"/>
    <property type="evidence" value="ECO:0007669"/>
    <property type="project" value="InterPro"/>
</dbReference>
<protein>
    <recommendedName>
        <fullName evidence="15">Cytochrome P450</fullName>
    </recommendedName>
</protein>
<dbReference type="GO" id="GO:0016020">
    <property type="term" value="C:membrane"/>
    <property type="evidence" value="ECO:0007669"/>
    <property type="project" value="UniProtKB-SubCell"/>
</dbReference>
<proteinExistence type="inferred from homology"/>
<evidence type="ECO:0000256" key="8">
    <source>
        <dbReference type="ARBA" id="ARBA00023002"/>
    </source>
</evidence>
<accession>A0A060SRW9</accession>
<keyword evidence="14" id="KW-1185">Reference proteome</keyword>
<keyword evidence="9" id="KW-0408">Iron</keyword>
<dbReference type="PANTHER" id="PTHR46300">
    <property type="entry name" value="P450, PUTATIVE (EUROFUNG)-RELATED-RELATED"/>
    <property type="match status" value="1"/>
</dbReference>
<evidence type="ECO:0000313" key="13">
    <source>
        <dbReference type="EMBL" id="CDO75203.1"/>
    </source>
</evidence>
<dbReference type="AlphaFoldDB" id="A0A060SRW9"/>
<keyword evidence="8" id="KW-0560">Oxidoreductase</keyword>
<keyword evidence="10" id="KW-0503">Monooxygenase</keyword>
<dbReference type="EMBL" id="CCBP010000245">
    <property type="protein sequence ID" value="CDO75203.1"/>
    <property type="molecule type" value="Genomic_DNA"/>
</dbReference>
<dbReference type="OMA" id="VMRIFIE"/>
<dbReference type="HOGENOM" id="CLU_731852_0_0_1"/>
<evidence type="ECO:0000256" key="1">
    <source>
        <dbReference type="ARBA" id="ARBA00001971"/>
    </source>
</evidence>
<sequence>MTTVMSAGIPSIWVPFSLAVAVLVLSWCLRNVRTRHRLPPGLKPLPLINTALDMPTKDLGRRFRDLTAKDGGIVYLDVLRQPMVILLFYSNAITSYHLTQLRRTHRLLQNLAAYPDGLFSHVQHYFGAMIMGIIYGLEIADNDDKYLKIARKVMRIFIEFIVPGRYLVESLPILRYVPSWFPRAGFKRRAAEWRKDEQALRNVPFDAVKENSTLSTVMAFFLAMVNCPDVQRKAQAELETVVGPNRLPTFEDRESLPIGFMWDFAPEGYTPRWLTQRRPFHQLLYPNAVKSYRPTQLRQTHRLLHKLVTTPDDLPFHVPHYFGVTIMDIVYRLEIAEDDDNYLKIARKAMDIFIESTVPGRYLVESVPIGPPIIGGEP</sequence>
<evidence type="ECO:0000256" key="7">
    <source>
        <dbReference type="ARBA" id="ARBA00022989"/>
    </source>
</evidence>
<evidence type="ECO:0000256" key="12">
    <source>
        <dbReference type="SAM" id="Phobius"/>
    </source>
</evidence>
<keyword evidence="11 12" id="KW-0472">Membrane</keyword>
<dbReference type="Gene3D" id="1.10.630.10">
    <property type="entry name" value="Cytochrome P450"/>
    <property type="match status" value="3"/>
</dbReference>
<keyword evidence="5 12" id="KW-0812">Transmembrane</keyword>
<organism evidence="13 14">
    <name type="scientific">Pycnoporus cinnabarinus</name>
    <name type="common">Cinnabar-red polypore</name>
    <name type="synonym">Trametes cinnabarina</name>
    <dbReference type="NCBI Taxonomy" id="5643"/>
    <lineage>
        <taxon>Eukaryota</taxon>
        <taxon>Fungi</taxon>
        <taxon>Dikarya</taxon>
        <taxon>Basidiomycota</taxon>
        <taxon>Agaricomycotina</taxon>
        <taxon>Agaricomycetes</taxon>
        <taxon>Polyporales</taxon>
        <taxon>Polyporaceae</taxon>
        <taxon>Trametes</taxon>
    </lineage>
</organism>
<dbReference type="Proteomes" id="UP000029665">
    <property type="component" value="Unassembled WGS sequence"/>
</dbReference>
<evidence type="ECO:0000256" key="4">
    <source>
        <dbReference type="ARBA" id="ARBA00022617"/>
    </source>
</evidence>
<dbReference type="STRING" id="5643.A0A060SRW9"/>
<dbReference type="GO" id="GO:0005506">
    <property type="term" value="F:iron ion binding"/>
    <property type="evidence" value="ECO:0007669"/>
    <property type="project" value="InterPro"/>
</dbReference>
<keyword evidence="4" id="KW-0349">Heme</keyword>
<evidence type="ECO:0000256" key="11">
    <source>
        <dbReference type="ARBA" id="ARBA00023136"/>
    </source>
</evidence>
<evidence type="ECO:0000256" key="3">
    <source>
        <dbReference type="ARBA" id="ARBA00010617"/>
    </source>
</evidence>
<dbReference type="GO" id="GO:0020037">
    <property type="term" value="F:heme binding"/>
    <property type="evidence" value="ECO:0007669"/>
    <property type="project" value="InterPro"/>
</dbReference>
<dbReference type="InterPro" id="IPR001128">
    <property type="entry name" value="Cyt_P450"/>
</dbReference>
<evidence type="ECO:0000256" key="2">
    <source>
        <dbReference type="ARBA" id="ARBA00004167"/>
    </source>
</evidence>
<dbReference type="InterPro" id="IPR036396">
    <property type="entry name" value="Cyt_P450_sf"/>
</dbReference>
<dbReference type="OrthoDB" id="1055148at2759"/>
<evidence type="ECO:0000256" key="6">
    <source>
        <dbReference type="ARBA" id="ARBA00022723"/>
    </source>
</evidence>
<comment type="cofactor">
    <cofactor evidence="1">
        <name>heme</name>
        <dbReference type="ChEBI" id="CHEBI:30413"/>
    </cofactor>
</comment>
<evidence type="ECO:0000256" key="10">
    <source>
        <dbReference type="ARBA" id="ARBA00023033"/>
    </source>
</evidence>
<evidence type="ECO:0000256" key="5">
    <source>
        <dbReference type="ARBA" id="ARBA00022692"/>
    </source>
</evidence>
<dbReference type="InterPro" id="IPR050364">
    <property type="entry name" value="Cytochrome_P450_fung"/>
</dbReference>
<dbReference type="SUPFAM" id="SSF48264">
    <property type="entry name" value="Cytochrome P450"/>
    <property type="match status" value="2"/>
</dbReference>
<feature type="transmembrane region" description="Helical" evidence="12">
    <location>
        <begin position="12"/>
        <end position="29"/>
    </location>
</feature>
<evidence type="ECO:0000313" key="14">
    <source>
        <dbReference type="Proteomes" id="UP000029665"/>
    </source>
</evidence>
<reference evidence="13" key="1">
    <citation type="submission" date="2014-01" db="EMBL/GenBank/DDBJ databases">
        <title>The genome of the white-rot fungus Pycnoporus cinnabarinus: a basidiomycete model with a versatile arsenal for lignocellulosic biomass breakdown.</title>
        <authorList>
            <person name="Levasseur A."/>
            <person name="Lomascolo A."/>
            <person name="Ruiz-Duenas F.J."/>
            <person name="Uzan E."/>
            <person name="Piumi F."/>
            <person name="Kues U."/>
            <person name="Ram A.F.J."/>
            <person name="Murat C."/>
            <person name="Haon M."/>
            <person name="Benoit I."/>
            <person name="Arfi Y."/>
            <person name="Chevret D."/>
            <person name="Drula E."/>
            <person name="Kwon M.J."/>
            <person name="Gouret P."/>
            <person name="Lesage-Meessen L."/>
            <person name="Lombard V."/>
            <person name="Mariette J."/>
            <person name="Noirot C."/>
            <person name="Park J."/>
            <person name="Patyshakuliyeva A."/>
            <person name="Wieneger R.A.B."/>
            <person name="Wosten H.A.B."/>
            <person name="Martin F."/>
            <person name="Coutinho P.M."/>
            <person name="de Vries R."/>
            <person name="Martinez A.T."/>
            <person name="Klopp C."/>
            <person name="Pontarotti P."/>
            <person name="Henrissat B."/>
            <person name="Record E."/>
        </authorList>
    </citation>
    <scope>NUCLEOTIDE SEQUENCE [LARGE SCALE GENOMIC DNA]</scope>
    <source>
        <strain evidence="13">BRFM137</strain>
    </source>
</reference>
<comment type="similarity">
    <text evidence="3">Belongs to the cytochrome P450 family.</text>
</comment>
<dbReference type="GO" id="GO:0004497">
    <property type="term" value="F:monooxygenase activity"/>
    <property type="evidence" value="ECO:0007669"/>
    <property type="project" value="UniProtKB-KW"/>
</dbReference>
<dbReference type="Pfam" id="PF00067">
    <property type="entry name" value="p450"/>
    <property type="match status" value="1"/>
</dbReference>
<comment type="subcellular location">
    <subcellularLocation>
        <location evidence="2">Membrane</location>
        <topology evidence="2">Single-pass membrane protein</topology>
    </subcellularLocation>
</comment>
<keyword evidence="7 12" id="KW-1133">Transmembrane helix</keyword>
<evidence type="ECO:0008006" key="15">
    <source>
        <dbReference type="Google" id="ProtNLM"/>
    </source>
</evidence>
<comment type="caution">
    <text evidence="13">The sequence shown here is derived from an EMBL/GenBank/DDBJ whole genome shotgun (WGS) entry which is preliminary data.</text>
</comment>
<gene>
    <name evidence="13" type="ORF">BN946_scf184794.g10</name>
</gene>
<keyword evidence="6" id="KW-0479">Metal-binding</keyword>